<evidence type="ECO:0000313" key="3">
    <source>
        <dbReference type="EMBL" id="KZZ98701.1"/>
    </source>
</evidence>
<evidence type="ECO:0000313" key="4">
    <source>
        <dbReference type="Proteomes" id="UP000078544"/>
    </source>
</evidence>
<dbReference type="InterPro" id="IPR056599">
    <property type="entry name" value="AAA_lid_fung"/>
</dbReference>
<dbReference type="InterPro" id="IPR003959">
    <property type="entry name" value="ATPase_AAA_core"/>
</dbReference>
<dbReference type="Proteomes" id="UP000078544">
    <property type="component" value="Unassembled WGS sequence"/>
</dbReference>
<accession>A0A168EE15</accession>
<dbReference type="GO" id="GO:0005524">
    <property type="term" value="F:ATP binding"/>
    <property type="evidence" value="ECO:0007669"/>
    <property type="project" value="InterPro"/>
</dbReference>
<feature type="compositionally biased region" description="Low complexity" evidence="1">
    <location>
        <begin position="76"/>
        <end position="89"/>
    </location>
</feature>
<proteinExistence type="predicted"/>
<dbReference type="EMBL" id="AZGY01000005">
    <property type="protein sequence ID" value="KZZ98701.1"/>
    <property type="molecule type" value="Genomic_DNA"/>
</dbReference>
<dbReference type="PANTHER" id="PTHR46411">
    <property type="entry name" value="FAMILY ATPASE, PUTATIVE-RELATED"/>
    <property type="match status" value="1"/>
</dbReference>
<dbReference type="SUPFAM" id="SSF52540">
    <property type="entry name" value="P-loop containing nucleoside triphosphate hydrolases"/>
    <property type="match status" value="1"/>
</dbReference>
<sequence length="848" mass="95374">MTSQTEVSSTSVDLEEKVKVLEEQLFEIQQKLKSLSNLPNHGTSEAKCEAPGTSQVKQVDAAGDTRPRGTYGHARSASSSSTASSSASSSSASLAIVTEEVHHESFSRVKILKIARDSKTGSSVQTAEKSKISEAKETGQLAFVLQKTVYDKFADEEDMSQIDIVNPDLWELLKEHLGDYPNHLFRGSPITLRSPYETIVFGWDALQKASNEEPKSEADEQAREDLKTLLKILSNGSSGDPKLDKHFRARESSRLDQIVQFDDLWTIFPPGTLVYGRPFQDQDQVFLVQNIVDIWPAVGERGQRSTPWELSCWTYDQNGDGYQRTAFTLVFEPFEGHKLIRDLQYYPFRLHDEHDKIRQELIQRGKIFRKLCTARDGSRLFEYDGDAIISRKGLSGLAPDDNNDGNNRFINVVPTPRPRSHMRPGLGTMGNPFAQPFPSSSSSSQAKSSRIKDRVMVDFQSYFQYGQSFAQNGSLQLSDLPPDCTCSDCRTNQGLNTRCRTLFDSKMAQDRRDWHEEQYLLCPPRVLGCVLRDKQWAQLQVSLIKEIPPEDTENAWHSRLQLADKNTKGLLFDLVRSHISTTTGLGSPKNQALEVDDFVPGKGKGLVILLYGPPGVGKTSTAETIAVATRKPLFSISVADVGTRARNVEFNLSRIFALATAWQAILLLLSQSQLTNRRSDEADVFLDARGGQSTSTDKNALVSVFLRVLEYYQGIMFLTTNQIAQFDIAIPSRIHIAIKYESLTPPQTKEIFKGFMKGLVENNEVEDYKAIMQWLEEDVYDEGFDGRQIRNIITAALGLARAECKHRNGEGRLSKKHLKAVVAHVRSFKRDFAAQYQRYLTRQENMIK</sequence>
<dbReference type="SMART" id="SM00382">
    <property type="entry name" value="AAA"/>
    <property type="match status" value="1"/>
</dbReference>
<dbReference type="InterPro" id="IPR027417">
    <property type="entry name" value="P-loop_NTPase"/>
</dbReference>
<dbReference type="InterPro" id="IPR003593">
    <property type="entry name" value="AAA+_ATPase"/>
</dbReference>
<dbReference type="Pfam" id="PF00004">
    <property type="entry name" value="AAA"/>
    <property type="match status" value="1"/>
</dbReference>
<dbReference type="STRING" id="1081109.A0A168EE15"/>
<feature type="domain" description="AAA+ ATPase" evidence="2">
    <location>
        <begin position="604"/>
        <end position="742"/>
    </location>
</feature>
<dbReference type="Pfam" id="PF23232">
    <property type="entry name" value="AAA_lid_13"/>
    <property type="match status" value="1"/>
</dbReference>
<feature type="compositionally biased region" description="Low complexity" evidence="1">
    <location>
        <begin position="433"/>
        <end position="448"/>
    </location>
</feature>
<organism evidence="3 4">
    <name type="scientific">Moelleriella libera RCEF 2490</name>
    <dbReference type="NCBI Taxonomy" id="1081109"/>
    <lineage>
        <taxon>Eukaryota</taxon>
        <taxon>Fungi</taxon>
        <taxon>Dikarya</taxon>
        <taxon>Ascomycota</taxon>
        <taxon>Pezizomycotina</taxon>
        <taxon>Sordariomycetes</taxon>
        <taxon>Hypocreomycetidae</taxon>
        <taxon>Hypocreales</taxon>
        <taxon>Clavicipitaceae</taxon>
        <taxon>Moelleriella</taxon>
    </lineage>
</organism>
<evidence type="ECO:0000256" key="1">
    <source>
        <dbReference type="SAM" id="MobiDB-lite"/>
    </source>
</evidence>
<dbReference type="Pfam" id="PF22942">
    <property type="entry name" value="DUF7025"/>
    <property type="match status" value="1"/>
</dbReference>
<feature type="region of interest" description="Disordered" evidence="1">
    <location>
        <begin position="33"/>
        <end position="89"/>
    </location>
</feature>
<dbReference type="GO" id="GO:0016887">
    <property type="term" value="F:ATP hydrolysis activity"/>
    <property type="evidence" value="ECO:0007669"/>
    <property type="project" value="InterPro"/>
</dbReference>
<keyword evidence="4" id="KW-1185">Reference proteome</keyword>
<name>A0A168EE15_9HYPO</name>
<gene>
    <name evidence="3" type="ORF">AAL_03219</name>
</gene>
<protein>
    <submittedName>
        <fullName evidence="3">ATPase, AAA-type, core</fullName>
    </submittedName>
</protein>
<dbReference type="AlphaFoldDB" id="A0A168EE15"/>
<evidence type="ECO:0000259" key="2">
    <source>
        <dbReference type="SMART" id="SM00382"/>
    </source>
</evidence>
<dbReference type="InterPro" id="IPR054289">
    <property type="entry name" value="DUF7025"/>
</dbReference>
<dbReference type="Gene3D" id="3.40.50.300">
    <property type="entry name" value="P-loop containing nucleotide triphosphate hydrolases"/>
    <property type="match status" value="1"/>
</dbReference>
<reference evidence="3 4" key="1">
    <citation type="journal article" date="2016" name="Genome Biol. Evol.">
        <title>Divergent and convergent evolution of fungal pathogenicity.</title>
        <authorList>
            <person name="Shang Y."/>
            <person name="Xiao G."/>
            <person name="Zheng P."/>
            <person name="Cen K."/>
            <person name="Zhan S."/>
            <person name="Wang C."/>
        </authorList>
    </citation>
    <scope>NUCLEOTIDE SEQUENCE [LARGE SCALE GENOMIC DNA]</scope>
    <source>
        <strain evidence="3 4">RCEF 2490</strain>
    </source>
</reference>
<feature type="compositionally biased region" description="Polar residues" evidence="1">
    <location>
        <begin position="33"/>
        <end position="43"/>
    </location>
</feature>
<comment type="caution">
    <text evidence="3">The sequence shown here is derived from an EMBL/GenBank/DDBJ whole genome shotgun (WGS) entry which is preliminary data.</text>
</comment>
<feature type="region of interest" description="Disordered" evidence="1">
    <location>
        <begin position="429"/>
        <end position="449"/>
    </location>
</feature>
<dbReference type="PANTHER" id="PTHR46411:SF3">
    <property type="entry name" value="AAA+ ATPASE DOMAIN-CONTAINING PROTEIN"/>
    <property type="match status" value="1"/>
</dbReference>
<dbReference type="OrthoDB" id="10042665at2759"/>